<evidence type="ECO:0000256" key="2">
    <source>
        <dbReference type="ARBA" id="ARBA00023125"/>
    </source>
</evidence>
<name>U5MWZ3_CLOSA</name>
<keyword evidence="8" id="KW-1185">Reference proteome</keyword>
<evidence type="ECO:0000256" key="1">
    <source>
        <dbReference type="ARBA" id="ARBA00023015"/>
    </source>
</evidence>
<dbReference type="InterPro" id="IPR000281">
    <property type="entry name" value="HTH_RpiR"/>
</dbReference>
<dbReference type="EMBL" id="CP006721">
    <property type="protein sequence ID" value="AGX45115.1"/>
    <property type="molecule type" value="Genomic_DNA"/>
</dbReference>
<feature type="domain" description="HTH rpiR-type" evidence="5">
    <location>
        <begin position="24"/>
        <end position="100"/>
    </location>
</feature>
<evidence type="ECO:0000313" key="7">
    <source>
        <dbReference type="EMBL" id="AGX45115.1"/>
    </source>
</evidence>
<dbReference type="GO" id="GO:0097367">
    <property type="term" value="F:carbohydrate derivative binding"/>
    <property type="evidence" value="ECO:0007669"/>
    <property type="project" value="InterPro"/>
</dbReference>
<dbReference type="CDD" id="cd05013">
    <property type="entry name" value="SIS_RpiR"/>
    <property type="match status" value="1"/>
</dbReference>
<dbReference type="Pfam" id="PF01418">
    <property type="entry name" value="HTH_6"/>
    <property type="match status" value="1"/>
</dbReference>
<evidence type="ECO:0000259" key="5">
    <source>
        <dbReference type="PROSITE" id="PS51071"/>
    </source>
</evidence>
<dbReference type="InterPro" id="IPR001347">
    <property type="entry name" value="SIS_dom"/>
</dbReference>
<evidence type="ECO:0000256" key="3">
    <source>
        <dbReference type="ARBA" id="ARBA00023163"/>
    </source>
</evidence>
<organism evidence="7 8">
    <name type="scientific">Clostridium saccharobutylicum DSM 13864</name>
    <dbReference type="NCBI Taxonomy" id="1345695"/>
    <lineage>
        <taxon>Bacteria</taxon>
        <taxon>Bacillati</taxon>
        <taxon>Bacillota</taxon>
        <taxon>Clostridia</taxon>
        <taxon>Eubacteriales</taxon>
        <taxon>Clostridiaceae</taxon>
        <taxon>Clostridium</taxon>
    </lineage>
</organism>
<dbReference type="RefSeq" id="WP_022749980.1">
    <property type="nucleotide sequence ID" value="NC_022571.1"/>
</dbReference>
<dbReference type="Gene3D" id="1.10.10.10">
    <property type="entry name" value="Winged helix-like DNA-binding domain superfamily/Winged helix DNA-binding domain"/>
    <property type="match status" value="1"/>
</dbReference>
<dbReference type="Pfam" id="PF01380">
    <property type="entry name" value="SIS"/>
    <property type="match status" value="1"/>
</dbReference>
<dbReference type="AlphaFoldDB" id="U5MWZ3"/>
<dbReference type="SUPFAM" id="SSF53697">
    <property type="entry name" value="SIS domain"/>
    <property type="match status" value="1"/>
</dbReference>
<dbReference type="KEGG" id="csb:CLSA_c41550"/>
<dbReference type="PROSITE" id="PS51464">
    <property type="entry name" value="SIS"/>
    <property type="match status" value="1"/>
</dbReference>
<dbReference type="InterPro" id="IPR009057">
    <property type="entry name" value="Homeodomain-like_sf"/>
</dbReference>
<dbReference type="PATRIC" id="fig|1345695.10.peg.2046"/>
<dbReference type="GeneID" id="55476442"/>
<proteinExistence type="predicted"/>
<feature type="domain" description="SIS" evidence="6">
    <location>
        <begin position="129"/>
        <end position="272"/>
    </location>
</feature>
<dbReference type="GO" id="GO:0003677">
    <property type="term" value="F:DNA binding"/>
    <property type="evidence" value="ECO:0007669"/>
    <property type="project" value="UniProtKB-KW"/>
</dbReference>
<dbReference type="InterPro" id="IPR047640">
    <property type="entry name" value="RpiR-like"/>
</dbReference>
<keyword evidence="1" id="KW-0805">Transcription regulation</keyword>
<dbReference type="GO" id="GO:1901135">
    <property type="term" value="P:carbohydrate derivative metabolic process"/>
    <property type="evidence" value="ECO:0007669"/>
    <property type="project" value="InterPro"/>
</dbReference>
<dbReference type="PANTHER" id="PTHR30514:SF1">
    <property type="entry name" value="HTH-TYPE TRANSCRIPTIONAL REGULATOR HEXR-RELATED"/>
    <property type="match status" value="1"/>
</dbReference>
<reference evidence="7 8" key="1">
    <citation type="journal article" date="2013" name="Genome Announc.">
        <title>Complete Genome Sequence of the Solvent Producer Clostridium saccharobutylicum NCP262 (DSM 13864).</title>
        <authorList>
            <person name="Poehlein A."/>
            <person name="Hartwich K."/>
            <person name="Krabben P."/>
            <person name="Ehrenreich A."/>
            <person name="Liebl W."/>
            <person name="Durre P."/>
            <person name="Gottschalk G."/>
            <person name="Daniel R."/>
        </authorList>
    </citation>
    <scope>NUCLEOTIDE SEQUENCE [LARGE SCALE GENOMIC DNA]</scope>
    <source>
        <strain evidence="7">DSM 13864</strain>
    </source>
</reference>
<dbReference type="SUPFAM" id="SSF46689">
    <property type="entry name" value="Homeodomain-like"/>
    <property type="match status" value="1"/>
</dbReference>
<dbReference type="InterPro" id="IPR046348">
    <property type="entry name" value="SIS_dom_sf"/>
</dbReference>
<dbReference type="PROSITE" id="PS51071">
    <property type="entry name" value="HTH_RPIR"/>
    <property type="match status" value="1"/>
</dbReference>
<dbReference type="PANTHER" id="PTHR30514">
    <property type="entry name" value="GLUCOKINASE"/>
    <property type="match status" value="1"/>
</dbReference>
<evidence type="ECO:0000259" key="6">
    <source>
        <dbReference type="PROSITE" id="PS51464"/>
    </source>
</evidence>
<dbReference type="Proteomes" id="UP000017118">
    <property type="component" value="Chromosome"/>
</dbReference>
<dbReference type="HOGENOM" id="CLU_055769_4_3_9"/>
<keyword evidence="3" id="KW-0804">Transcription</keyword>
<evidence type="ECO:0000313" key="8">
    <source>
        <dbReference type="Proteomes" id="UP000017118"/>
    </source>
</evidence>
<dbReference type="GO" id="GO:0003700">
    <property type="term" value="F:DNA-binding transcription factor activity"/>
    <property type="evidence" value="ECO:0007669"/>
    <property type="project" value="InterPro"/>
</dbReference>
<keyword evidence="4" id="KW-0175">Coiled coil</keyword>
<feature type="coiled-coil region" evidence="4">
    <location>
        <begin position="97"/>
        <end position="124"/>
    </location>
</feature>
<sequence>MRKVIRHIGLIIYFHVPKSGLDIMKLDELVNKYYKCLNDNDLYIWNYISNHRKECENLAIDQLAYKCNVSRTTILRFAQKLSLKGYGELKVYLKLDNERTKENVNNLEAVCDTYNEVIKNIKDKDCTDIFKVIDKAKTLYVYGIGMIQSSIKKEIKRTFLAAGKVFYDLSGYTEANALVDIAKEDDVFIIISMSGENQFILDFAKNLKIRNVPIISITKLKENSLAKISDYSLYTYTVLIPKIFNDVDFESLTCYFILIEILFLKYMEYQTQKKKKEEQNEIRSID</sequence>
<dbReference type="InterPro" id="IPR036388">
    <property type="entry name" value="WH-like_DNA-bd_sf"/>
</dbReference>
<keyword evidence="2" id="KW-0238">DNA-binding</keyword>
<protein>
    <submittedName>
        <fullName evidence="7">HTH-type transcriptional regulator GlvR</fullName>
    </submittedName>
</protein>
<gene>
    <name evidence="7" type="primary">glvR2</name>
    <name evidence="7" type="ORF">CLSA_c41550</name>
</gene>
<dbReference type="Gene3D" id="3.40.50.10490">
    <property type="entry name" value="Glucose-6-phosphate isomerase like protein, domain 1"/>
    <property type="match status" value="1"/>
</dbReference>
<accession>U5MWZ3</accession>
<dbReference type="InterPro" id="IPR035472">
    <property type="entry name" value="RpiR-like_SIS"/>
</dbReference>
<dbReference type="eggNOG" id="COG1737">
    <property type="taxonomic scope" value="Bacteria"/>
</dbReference>
<evidence type="ECO:0000256" key="4">
    <source>
        <dbReference type="SAM" id="Coils"/>
    </source>
</evidence>